<evidence type="ECO:0000313" key="3">
    <source>
        <dbReference type="Proteomes" id="UP001206925"/>
    </source>
</evidence>
<dbReference type="PANTHER" id="PTHR14939:SF5">
    <property type="entry name" value="F-BOX ONLY PROTEIN 22"/>
    <property type="match status" value="1"/>
</dbReference>
<name>A0AAD5BZW3_AMBAR</name>
<dbReference type="InterPro" id="IPR001810">
    <property type="entry name" value="F-box_dom"/>
</dbReference>
<evidence type="ECO:0000313" key="2">
    <source>
        <dbReference type="EMBL" id="KAI7732284.1"/>
    </source>
</evidence>
<dbReference type="SUPFAM" id="SSF81383">
    <property type="entry name" value="F-box domain"/>
    <property type="match status" value="1"/>
</dbReference>
<organism evidence="2 3">
    <name type="scientific">Ambrosia artemisiifolia</name>
    <name type="common">Common ragweed</name>
    <dbReference type="NCBI Taxonomy" id="4212"/>
    <lineage>
        <taxon>Eukaryota</taxon>
        <taxon>Viridiplantae</taxon>
        <taxon>Streptophyta</taxon>
        <taxon>Embryophyta</taxon>
        <taxon>Tracheophyta</taxon>
        <taxon>Spermatophyta</taxon>
        <taxon>Magnoliopsida</taxon>
        <taxon>eudicotyledons</taxon>
        <taxon>Gunneridae</taxon>
        <taxon>Pentapetalae</taxon>
        <taxon>asterids</taxon>
        <taxon>campanulids</taxon>
        <taxon>Asterales</taxon>
        <taxon>Asteraceae</taxon>
        <taxon>Asteroideae</taxon>
        <taxon>Heliantheae alliance</taxon>
        <taxon>Heliantheae</taxon>
        <taxon>Ambrosia</taxon>
    </lineage>
</organism>
<dbReference type="PANTHER" id="PTHR14939">
    <property type="entry name" value="F-BOX ONLY PROTEIN 22"/>
    <property type="match status" value="1"/>
</dbReference>
<dbReference type="EMBL" id="JAMZMK010010262">
    <property type="protein sequence ID" value="KAI7732284.1"/>
    <property type="molecule type" value="Genomic_DNA"/>
</dbReference>
<feature type="domain" description="F-box" evidence="1">
    <location>
        <begin position="18"/>
        <end position="58"/>
    </location>
</feature>
<gene>
    <name evidence="2" type="ORF">M8C21_027997</name>
</gene>
<dbReference type="Proteomes" id="UP001206925">
    <property type="component" value="Unassembled WGS sequence"/>
</dbReference>
<dbReference type="GO" id="GO:0032436">
    <property type="term" value="P:positive regulation of proteasomal ubiquitin-dependent protein catabolic process"/>
    <property type="evidence" value="ECO:0007669"/>
    <property type="project" value="TreeGrafter"/>
</dbReference>
<proteinExistence type="predicted"/>
<dbReference type="SMART" id="SM00256">
    <property type="entry name" value="FBOX"/>
    <property type="match status" value="1"/>
</dbReference>
<dbReference type="Gene3D" id="1.20.1280.50">
    <property type="match status" value="1"/>
</dbReference>
<feature type="non-terminal residue" evidence="2">
    <location>
        <position position="121"/>
    </location>
</feature>
<dbReference type="InterPro" id="IPR036047">
    <property type="entry name" value="F-box-like_dom_sf"/>
</dbReference>
<reference evidence="2" key="1">
    <citation type="submission" date="2022-06" db="EMBL/GenBank/DDBJ databases">
        <title>Uncovering the hologenomic basis of an extraordinary plant invasion.</title>
        <authorList>
            <person name="Bieker V.C."/>
            <person name="Martin M.D."/>
            <person name="Gilbert T."/>
            <person name="Hodgins K."/>
            <person name="Battlay P."/>
            <person name="Petersen B."/>
            <person name="Wilson J."/>
        </authorList>
    </citation>
    <scope>NUCLEOTIDE SEQUENCE</scope>
    <source>
        <strain evidence="2">AA19_3_7</strain>
        <tissue evidence="2">Leaf</tissue>
    </source>
</reference>
<keyword evidence="3" id="KW-1185">Reference proteome</keyword>
<evidence type="ECO:0000259" key="1">
    <source>
        <dbReference type="SMART" id="SM00256"/>
    </source>
</evidence>
<protein>
    <recommendedName>
        <fullName evidence="1">F-box domain-containing protein</fullName>
    </recommendedName>
</protein>
<comment type="caution">
    <text evidence="2">The sequence shown here is derived from an EMBL/GenBank/DDBJ whole genome shotgun (WGS) entry which is preliminary data.</text>
</comment>
<dbReference type="AlphaFoldDB" id="A0AAD5BZW3"/>
<dbReference type="Pfam" id="PF00646">
    <property type="entry name" value="F-box"/>
    <property type="match status" value="1"/>
</dbReference>
<sequence length="121" mass="13104">MESQTLRQCRTATNIDLISDDLLHNIVSRLPATSFASAACVSRSWNLICGRLLCRPKLSSAYSLNPSLQAAVEEVVNKVLSEPIRPHFAIVSIDGHFDDGLGEAHRLITGALGTHVPVITN</sequence>
<dbReference type="GO" id="GO:0000209">
    <property type="term" value="P:protein polyubiquitination"/>
    <property type="evidence" value="ECO:0007669"/>
    <property type="project" value="TreeGrafter"/>
</dbReference>
<accession>A0AAD5BZW3</accession>